<gene>
    <name evidence="1" type="ORF">HK100_002093</name>
</gene>
<name>A0AAD5XE28_9FUNG</name>
<reference evidence="1" key="1">
    <citation type="submission" date="2020-05" db="EMBL/GenBank/DDBJ databases">
        <title>Phylogenomic resolution of chytrid fungi.</title>
        <authorList>
            <person name="Stajich J.E."/>
            <person name="Amses K."/>
            <person name="Simmons R."/>
            <person name="Seto K."/>
            <person name="Myers J."/>
            <person name="Bonds A."/>
            <person name="Quandt C.A."/>
            <person name="Barry K."/>
            <person name="Liu P."/>
            <person name="Grigoriev I."/>
            <person name="Longcore J.E."/>
            <person name="James T.Y."/>
        </authorList>
    </citation>
    <scope>NUCLEOTIDE SEQUENCE</scope>
    <source>
        <strain evidence="1">JEL0513</strain>
    </source>
</reference>
<organism evidence="1 2">
    <name type="scientific">Physocladia obscura</name>
    <dbReference type="NCBI Taxonomy" id="109957"/>
    <lineage>
        <taxon>Eukaryota</taxon>
        <taxon>Fungi</taxon>
        <taxon>Fungi incertae sedis</taxon>
        <taxon>Chytridiomycota</taxon>
        <taxon>Chytridiomycota incertae sedis</taxon>
        <taxon>Chytridiomycetes</taxon>
        <taxon>Chytridiales</taxon>
        <taxon>Chytriomycetaceae</taxon>
        <taxon>Physocladia</taxon>
    </lineage>
</organism>
<sequence>MNGISIEKPLLELGQLILLLARDDEDGGLSTIAENATTLLEDARNVEDLNMVTAKCKLEPTTPQTGNTAVAALTVPTAVLLAAVVPKVQNTVTTFTSVFADAQDQRNKKAVEHIKFEAEWRRDKLQLKNQIESESILLKRTELEEASKEHALEHELKEK</sequence>
<evidence type="ECO:0000313" key="1">
    <source>
        <dbReference type="EMBL" id="KAJ3113112.1"/>
    </source>
</evidence>
<evidence type="ECO:0000313" key="2">
    <source>
        <dbReference type="Proteomes" id="UP001211907"/>
    </source>
</evidence>
<accession>A0AAD5XE28</accession>
<dbReference type="Proteomes" id="UP001211907">
    <property type="component" value="Unassembled WGS sequence"/>
</dbReference>
<proteinExistence type="predicted"/>
<keyword evidence="2" id="KW-1185">Reference proteome</keyword>
<protein>
    <submittedName>
        <fullName evidence="1">Uncharacterized protein</fullName>
    </submittedName>
</protein>
<dbReference type="AlphaFoldDB" id="A0AAD5XE28"/>
<dbReference type="EMBL" id="JADGJH010001476">
    <property type="protein sequence ID" value="KAJ3113112.1"/>
    <property type="molecule type" value="Genomic_DNA"/>
</dbReference>
<comment type="caution">
    <text evidence="1">The sequence shown here is derived from an EMBL/GenBank/DDBJ whole genome shotgun (WGS) entry which is preliminary data.</text>
</comment>